<evidence type="ECO:0000313" key="3">
    <source>
        <dbReference type="EMBL" id="PAX08856.1"/>
    </source>
</evidence>
<organism evidence="3 4">
    <name type="scientific">Sphingomonas lenta</name>
    <dbReference type="NCBI Taxonomy" id="1141887"/>
    <lineage>
        <taxon>Bacteria</taxon>
        <taxon>Pseudomonadati</taxon>
        <taxon>Pseudomonadota</taxon>
        <taxon>Alphaproteobacteria</taxon>
        <taxon>Sphingomonadales</taxon>
        <taxon>Sphingomonadaceae</taxon>
        <taxon>Sphingomonas</taxon>
    </lineage>
</organism>
<dbReference type="PANTHER" id="PTHR46268">
    <property type="entry name" value="STRESS RESPONSE PROTEIN NHAX"/>
    <property type="match status" value="1"/>
</dbReference>
<protein>
    <recommendedName>
        <fullName evidence="2">UspA domain-containing protein</fullName>
    </recommendedName>
</protein>
<evidence type="ECO:0000313" key="4">
    <source>
        <dbReference type="Proteomes" id="UP000218151"/>
    </source>
</evidence>
<comment type="similarity">
    <text evidence="1">Belongs to the universal stress protein A family.</text>
</comment>
<dbReference type="OrthoDB" id="9804721at2"/>
<feature type="domain" description="UspA" evidence="2">
    <location>
        <begin position="172"/>
        <end position="283"/>
    </location>
</feature>
<evidence type="ECO:0000256" key="1">
    <source>
        <dbReference type="ARBA" id="ARBA00008791"/>
    </source>
</evidence>
<sequence>MRAILLPLVEPELDRHSVELALTLAGKVDAHVTALLALTDFSSLHVYGHYPMTAGWGELVERTHQHAERREIEVRRLLDELGVLPLKSAEPSPDAKSPLSLRVAFGNDDEVVADCALTHDLILFPRRSANGAKPLPTSSLLKCTLESAGRPLLVVTDELGLDFPKTVAIAWNGSVEAARAVTTALPFLTRAERVHVLTFATSRTEGSKADQLVSYLSRHGIAAEKHVREPEGSVGEELLEQASELSADLLVMGGYTHSRLRQTLFGGVTHHVLDNAALPLFMAR</sequence>
<reference evidence="4" key="1">
    <citation type="submission" date="2017-09" db="EMBL/GenBank/DDBJ databases">
        <authorList>
            <person name="Feng G."/>
            <person name="Zhu H."/>
        </authorList>
    </citation>
    <scope>NUCLEOTIDE SEQUENCE [LARGE SCALE GENOMIC DNA]</scope>
    <source>
        <strain evidence="4">1PNM-20</strain>
    </source>
</reference>
<keyword evidence="4" id="KW-1185">Reference proteome</keyword>
<dbReference type="CDD" id="cd00293">
    <property type="entry name" value="USP-like"/>
    <property type="match status" value="1"/>
</dbReference>
<dbReference type="AlphaFoldDB" id="A0A2A2SHY4"/>
<dbReference type="PANTHER" id="PTHR46268:SF15">
    <property type="entry name" value="UNIVERSAL STRESS PROTEIN HP_0031"/>
    <property type="match status" value="1"/>
</dbReference>
<dbReference type="SUPFAM" id="SSF52402">
    <property type="entry name" value="Adenine nucleotide alpha hydrolases-like"/>
    <property type="match status" value="2"/>
</dbReference>
<dbReference type="Gene3D" id="3.40.50.12370">
    <property type="match status" value="1"/>
</dbReference>
<name>A0A2A2SHY4_9SPHN</name>
<accession>A0A2A2SHY4</accession>
<dbReference type="Proteomes" id="UP000218151">
    <property type="component" value="Unassembled WGS sequence"/>
</dbReference>
<dbReference type="InterPro" id="IPR006016">
    <property type="entry name" value="UspA"/>
</dbReference>
<dbReference type="PRINTS" id="PR01438">
    <property type="entry name" value="UNVRSLSTRESS"/>
</dbReference>
<dbReference type="Pfam" id="PF00582">
    <property type="entry name" value="Usp"/>
    <property type="match status" value="1"/>
</dbReference>
<proteinExistence type="inferred from homology"/>
<dbReference type="InterPro" id="IPR006015">
    <property type="entry name" value="Universal_stress_UspA"/>
</dbReference>
<dbReference type="RefSeq" id="WP_095997367.1">
    <property type="nucleotide sequence ID" value="NZ_NSLI01000002.1"/>
</dbReference>
<evidence type="ECO:0000259" key="2">
    <source>
        <dbReference type="Pfam" id="PF00582"/>
    </source>
</evidence>
<dbReference type="EMBL" id="NSLI01000002">
    <property type="protein sequence ID" value="PAX08856.1"/>
    <property type="molecule type" value="Genomic_DNA"/>
</dbReference>
<gene>
    <name evidence="3" type="ORF">CKY28_05745</name>
</gene>
<comment type="caution">
    <text evidence="3">The sequence shown here is derived from an EMBL/GenBank/DDBJ whole genome shotgun (WGS) entry which is preliminary data.</text>
</comment>